<organism evidence="2 3">
    <name type="scientific">Halomarina salina</name>
    <dbReference type="NCBI Taxonomy" id="1872699"/>
    <lineage>
        <taxon>Archaea</taxon>
        <taxon>Methanobacteriati</taxon>
        <taxon>Methanobacteriota</taxon>
        <taxon>Stenosarchaea group</taxon>
        <taxon>Halobacteria</taxon>
        <taxon>Halobacteriales</taxon>
        <taxon>Natronomonadaceae</taxon>
        <taxon>Halomarina</taxon>
    </lineage>
</organism>
<dbReference type="Pfam" id="PF00501">
    <property type="entry name" value="AMP-binding"/>
    <property type="match status" value="1"/>
</dbReference>
<name>A0ABD5RJJ5_9EURY</name>
<evidence type="ECO:0000313" key="2">
    <source>
        <dbReference type="EMBL" id="MFC5970590.1"/>
    </source>
</evidence>
<feature type="domain" description="AMP-dependent synthetase/ligase" evidence="1">
    <location>
        <begin position="18"/>
        <end position="86"/>
    </location>
</feature>
<keyword evidence="3" id="KW-1185">Reference proteome</keyword>
<dbReference type="AlphaFoldDB" id="A0ABD5RJJ5"/>
<sequence length="245" mass="25829">MTRTGSMDVLGDLVARSRRSDDPALLAPAVGRTYDYRRFCTTAWKVGHFLRHLGVRTGRSVALVGDDRPEVVLSLYGAALLGATVSFDPPTEEVVDSRVLLAPSDRVDAFDVEPGTQRVAYGDAPSDPGVAYFERDVWSENPTEPPDRVSPDDVLLHDLDGESYTHAAVLDAARRVVEEWGLEPGDRVAVRAPLARPGAVVAGLVAPVLAGGAILLPDGDAVGDLAVGGGEAPESGVLDPATVLE</sequence>
<dbReference type="EMBL" id="JBHSQH010000001">
    <property type="protein sequence ID" value="MFC5970590.1"/>
    <property type="molecule type" value="Genomic_DNA"/>
</dbReference>
<protein>
    <submittedName>
        <fullName evidence="2">AMP-binding protein</fullName>
    </submittedName>
</protein>
<accession>A0ABD5RJJ5</accession>
<evidence type="ECO:0000313" key="3">
    <source>
        <dbReference type="Proteomes" id="UP001596099"/>
    </source>
</evidence>
<dbReference type="InterPro" id="IPR042099">
    <property type="entry name" value="ANL_N_sf"/>
</dbReference>
<dbReference type="SUPFAM" id="SSF56801">
    <property type="entry name" value="Acetyl-CoA synthetase-like"/>
    <property type="match status" value="1"/>
</dbReference>
<dbReference type="InterPro" id="IPR000873">
    <property type="entry name" value="AMP-dep_synth/lig_dom"/>
</dbReference>
<dbReference type="RefSeq" id="WP_247420096.1">
    <property type="nucleotide sequence ID" value="NZ_JALLGW010000002.1"/>
</dbReference>
<comment type="caution">
    <text evidence="2">The sequence shown here is derived from an EMBL/GenBank/DDBJ whole genome shotgun (WGS) entry which is preliminary data.</text>
</comment>
<proteinExistence type="predicted"/>
<gene>
    <name evidence="2" type="ORF">ACFPYI_04525</name>
</gene>
<evidence type="ECO:0000259" key="1">
    <source>
        <dbReference type="Pfam" id="PF00501"/>
    </source>
</evidence>
<reference evidence="2 3" key="1">
    <citation type="journal article" date="2019" name="Int. J. Syst. Evol. Microbiol.">
        <title>The Global Catalogue of Microorganisms (GCM) 10K type strain sequencing project: providing services to taxonomists for standard genome sequencing and annotation.</title>
        <authorList>
            <consortium name="The Broad Institute Genomics Platform"/>
            <consortium name="The Broad Institute Genome Sequencing Center for Infectious Disease"/>
            <person name="Wu L."/>
            <person name="Ma J."/>
        </authorList>
    </citation>
    <scope>NUCLEOTIDE SEQUENCE [LARGE SCALE GENOMIC DNA]</scope>
    <source>
        <strain evidence="2 3">CGMCC 1.12543</strain>
    </source>
</reference>
<dbReference type="Gene3D" id="3.40.50.12780">
    <property type="entry name" value="N-terminal domain of ligase-like"/>
    <property type="match status" value="1"/>
</dbReference>
<dbReference type="Proteomes" id="UP001596099">
    <property type="component" value="Unassembled WGS sequence"/>
</dbReference>